<feature type="non-terminal residue" evidence="1">
    <location>
        <position position="1"/>
    </location>
</feature>
<gene>
    <name evidence="1" type="ORF">PENTCL1PPCAC_20810</name>
</gene>
<keyword evidence="2" id="KW-1185">Reference proteome</keyword>
<protein>
    <submittedName>
        <fullName evidence="1">Uncharacterized protein</fullName>
    </submittedName>
</protein>
<comment type="caution">
    <text evidence="1">The sequence shown here is derived from an EMBL/GenBank/DDBJ whole genome shotgun (WGS) entry which is preliminary data.</text>
</comment>
<dbReference type="EMBL" id="BTSX01000005">
    <property type="protein sequence ID" value="GMS98635.1"/>
    <property type="molecule type" value="Genomic_DNA"/>
</dbReference>
<evidence type="ECO:0000313" key="1">
    <source>
        <dbReference type="EMBL" id="GMS98635.1"/>
    </source>
</evidence>
<dbReference type="Proteomes" id="UP001432027">
    <property type="component" value="Unassembled WGS sequence"/>
</dbReference>
<name>A0AAV5TVR4_9BILA</name>
<accession>A0AAV5TVR4</accession>
<evidence type="ECO:0000313" key="2">
    <source>
        <dbReference type="Proteomes" id="UP001432027"/>
    </source>
</evidence>
<feature type="non-terminal residue" evidence="1">
    <location>
        <position position="79"/>
    </location>
</feature>
<dbReference type="AlphaFoldDB" id="A0AAV5TVR4"/>
<proteinExistence type="predicted"/>
<sequence>YGVIKSLRQENLPMINRETLDAIVLYKYIAIGHMKINPDWVMDAVQKWLRRNVRGRWVIEISRPFTFDELHTGLGTDFE</sequence>
<organism evidence="1 2">
    <name type="scientific">Pristionchus entomophagus</name>
    <dbReference type="NCBI Taxonomy" id="358040"/>
    <lineage>
        <taxon>Eukaryota</taxon>
        <taxon>Metazoa</taxon>
        <taxon>Ecdysozoa</taxon>
        <taxon>Nematoda</taxon>
        <taxon>Chromadorea</taxon>
        <taxon>Rhabditida</taxon>
        <taxon>Rhabditina</taxon>
        <taxon>Diplogasteromorpha</taxon>
        <taxon>Diplogasteroidea</taxon>
        <taxon>Neodiplogasteridae</taxon>
        <taxon>Pristionchus</taxon>
    </lineage>
</organism>
<reference evidence="1" key="1">
    <citation type="submission" date="2023-10" db="EMBL/GenBank/DDBJ databases">
        <title>Genome assembly of Pristionchus species.</title>
        <authorList>
            <person name="Yoshida K."/>
            <person name="Sommer R.J."/>
        </authorList>
    </citation>
    <scope>NUCLEOTIDE SEQUENCE</scope>
    <source>
        <strain evidence="1">RS0144</strain>
    </source>
</reference>